<evidence type="ECO:0000256" key="2">
    <source>
        <dbReference type="ARBA" id="ARBA00006706"/>
    </source>
</evidence>
<dbReference type="InterPro" id="IPR000092">
    <property type="entry name" value="Polyprenyl_synt"/>
</dbReference>
<keyword evidence="5" id="KW-0460">Magnesium</keyword>
<dbReference type="EMBL" id="JAVREO010000028">
    <property type="protein sequence ID" value="MDT0270496.1"/>
    <property type="molecule type" value="Genomic_DNA"/>
</dbReference>
<organism evidence="7 8">
    <name type="scientific">Streptomyces chisholmiae</name>
    <dbReference type="NCBI Taxonomy" id="3075540"/>
    <lineage>
        <taxon>Bacteria</taxon>
        <taxon>Bacillati</taxon>
        <taxon>Actinomycetota</taxon>
        <taxon>Actinomycetes</taxon>
        <taxon>Kitasatosporales</taxon>
        <taxon>Streptomycetaceae</taxon>
        <taxon>Streptomyces</taxon>
    </lineage>
</organism>
<accession>A0ABU2JZS3</accession>
<dbReference type="PANTHER" id="PTHR12001:SF69">
    <property type="entry name" value="ALL TRANS-POLYPRENYL-DIPHOSPHATE SYNTHASE PDSS1"/>
    <property type="match status" value="1"/>
</dbReference>
<evidence type="ECO:0000256" key="3">
    <source>
        <dbReference type="ARBA" id="ARBA00022679"/>
    </source>
</evidence>
<evidence type="ECO:0000256" key="4">
    <source>
        <dbReference type="ARBA" id="ARBA00022723"/>
    </source>
</evidence>
<evidence type="ECO:0000313" key="8">
    <source>
        <dbReference type="Proteomes" id="UP001183410"/>
    </source>
</evidence>
<dbReference type="SUPFAM" id="SSF48576">
    <property type="entry name" value="Terpenoid synthases"/>
    <property type="match status" value="1"/>
</dbReference>
<evidence type="ECO:0000256" key="1">
    <source>
        <dbReference type="ARBA" id="ARBA00001946"/>
    </source>
</evidence>
<dbReference type="InterPro" id="IPR033749">
    <property type="entry name" value="Polyprenyl_synt_CS"/>
</dbReference>
<dbReference type="Gene3D" id="1.10.600.10">
    <property type="entry name" value="Farnesyl Diphosphate Synthase"/>
    <property type="match status" value="1"/>
</dbReference>
<evidence type="ECO:0000256" key="5">
    <source>
        <dbReference type="ARBA" id="ARBA00022842"/>
    </source>
</evidence>
<comment type="caution">
    <text evidence="7">The sequence shown here is derived from an EMBL/GenBank/DDBJ whole genome shotgun (WGS) entry which is preliminary data.</text>
</comment>
<dbReference type="CDD" id="cd00685">
    <property type="entry name" value="Trans_IPPS_HT"/>
    <property type="match status" value="1"/>
</dbReference>
<gene>
    <name evidence="7" type="ORF">RM844_29915</name>
</gene>
<dbReference type="PANTHER" id="PTHR12001">
    <property type="entry name" value="GERANYLGERANYL PYROPHOSPHATE SYNTHASE"/>
    <property type="match status" value="1"/>
</dbReference>
<dbReference type="Pfam" id="PF00348">
    <property type="entry name" value="polyprenyl_synt"/>
    <property type="match status" value="1"/>
</dbReference>
<sequence length="345" mass="36109">MPNHALPYPEVGYVSLLRTLEISDAALAARLRDGLDRTEARLRACVNEASDPRVTGAVGHLVEAGGKRLRPLLALLGGEFGDPPADHLVGAAALAELIHVASLHHDDVMDRATVRRGRPTVNARFGNAVAVYSGDWLLARGGQIAAELHDGSLALHTQTAERLVAGQLRELLGPGPDDDALAYYLEVIAGKSAALISAALRLGALQGDVPAEVSERLGDYGEQLGIAFQIGDDLIDVTSAQSDSGKQQGQDIASGVVSLPVLLALRDTSQANAELRGLLTAGPVPGSPEHARALALLSASPAVPLAQEVLEQRLDRARRVLTTLPPGPAVGALYALCDLVSRRTN</sequence>
<dbReference type="PROSITE" id="PS00444">
    <property type="entry name" value="POLYPRENYL_SYNTHASE_2"/>
    <property type="match status" value="1"/>
</dbReference>
<proteinExistence type="inferred from homology"/>
<evidence type="ECO:0000256" key="6">
    <source>
        <dbReference type="RuleBase" id="RU004466"/>
    </source>
</evidence>
<dbReference type="RefSeq" id="WP_311670562.1">
    <property type="nucleotide sequence ID" value="NZ_JAVREO010000028.1"/>
</dbReference>
<reference evidence="8" key="1">
    <citation type="submission" date="2023-07" db="EMBL/GenBank/DDBJ databases">
        <title>30 novel species of actinomycetes from the DSMZ collection.</title>
        <authorList>
            <person name="Nouioui I."/>
        </authorList>
    </citation>
    <scope>NUCLEOTIDE SEQUENCE [LARGE SCALE GENOMIC DNA]</scope>
    <source>
        <strain evidence="8">DSM 44915</strain>
    </source>
</reference>
<keyword evidence="4" id="KW-0479">Metal-binding</keyword>
<comment type="cofactor">
    <cofactor evidence="1">
        <name>Mg(2+)</name>
        <dbReference type="ChEBI" id="CHEBI:18420"/>
    </cofactor>
</comment>
<dbReference type="InterPro" id="IPR008949">
    <property type="entry name" value="Isoprenoid_synthase_dom_sf"/>
</dbReference>
<evidence type="ECO:0000313" key="7">
    <source>
        <dbReference type="EMBL" id="MDT0270496.1"/>
    </source>
</evidence>
<keyword evidence="3 6" id="KW-0808">Transferase</keyword>
<protein>
    <submittedName>
        <fullName evidence="7">Polyprenyl synthetase family protein</fullName>
    </submittedName>
</protein>
<comment type="similarity">
    <text evidence="2 6">Belongs to the FPP/GGPP synthase family.</text>
</comment>
<keyword evidence="8" id="KW-1185">Reference proteome</keyword>
<dbReference type="SFLD" id="SFLDS00005">
    <property type="entry name" value="Isoprenoid_Synthase_Type_I"/>
    <property type="match status" value="1"/>
</dbReference>
<dbReference type="Proteomes" id="UP001183410">
    <property type="component" value="Unassembled WGS sequence"/>
</dbReference>
<name>A0ABU2JZS3_9ACTN</name>